<dbReference type="OrthoDB" id="2889126at2"/>
<dbReference type="Proteomes" id="UP000075806">
    <property type="component" value="Unassembled WGS sequence"/>
</dbReference>
<sequence length="79" mass="9487">MDVIPFINTWPYEKQINDIYIHTCPYCDEEQVLTHMKTRDLARAKEGFKVILIMPCCNEKMTILEADDDYFWTDQPLRK</sequence>
<accession>A0A161Q8R7</accession>
<keyword evidence="2" id="KW-1185">Reference proteome</keyword>
<reference evidence="1" key="1">
    <citation type="submission" date="2016-02" db="EMBL/GenBank/DDBJ databases">
        <title>Genome sequence of Bacillus trypoxylicola KCTC 13244(T).</title>
        <authorList>
            <person name="Jeong H."/>
            <person name="Park S.-H."/>
            <person name="Choi S.-K."/>
        </authorList>
    </citation>
    <scope>NUCLEOTIDE SEQUENCE [LARGE SCALE GENOMIC DNA]</scope>
    <source>
        <strain evidence="1">KCTC 13244</strain>
    </source>
</reference>
<gene>
    <name evidence="1" type="ORF">AZF04_16370</name>
</gene>
<evidence type="ECO:0000313" key="2">
    <source>
        <dbReference type="Proteomes" id="UP000075806"/>
    </source>
</evidence>
<protein>
    <submittedName>
        <fullName evidence="1">Uncharacterized protein</fullName>
    </submittedName>
</protein>
<proteinExistence type="predicted"/>
<comment type="caution">
    <text evidence="1">The sequence shown here is derived from an EMBL/GenBank/DDBJ whole genome shotgun (WGS) entry which is preliminary data.</text>
</comment>
<dbReference type="AlphaFoldDB" id="A0A161Q8R7"/>
<dbReference type="RefSeq" id="WP_045482868.1">
    <property type="nucleotide sequence ID" value="NZ_LTAO01000006.1"/>
</dbReference>
<name>A0A161Q8R7_9BACI</name>
<dbReference type="STRING" id="519424.AZF04_16370"/>
<organism evidence="1 2">
    <name type="scientific">Alkalihalobacillus trypoxylicola</name>
    <dbReference type="NCBI Taxonomy" id="519424"/>
    <lineage>
        <taxon>Bacteria</taxon>
        <taxon>Bacillati</taxon>
        <taxon>Bacillota</taxon>
        <taxon>Bacilli</taxon>
        <taxon>Bacillales</taxon>
        <taxon>Bacillaceae</taxon>
        <taxon>Alkalihalobacillus</taxon>
    </lineage>
</organism>
<dbReference type="EMBL" id="LTAO01000006">
    <property type="protein sequence ID" value="KYG33535.1"/>
    <property type="molecule type" value="Genomic_DNA"/>
</dbReference>
<evidence type="ECO:0000313" key="1">
    <source>
        <dbReference type="EMBL" id="KYG33535.1"/>
    </source>
</evidence>